<sequence>EVRNYEKHEVRNYEKHEARNSRHETISKFECPNDQNVSKKRFFDKISIFLAKPLQSSVVFFDNSRNIL</sequence>
<dbReference type="AlphaFoldDB" id="X0UHM1"/>
<evidence type="ECO:0000256" key="1">
    <source>
        <dbReference type="SAM" id="MobiDB-lite"/>
    </source>
</evidence>
<dbReference type="EMBL" id="BARS01013697">
    <property type="protein sequence ID" value="GAF98806.1"/>
    <property type="molecule type" value="Genomic_DNA"/>
</dbReference>
<comment type="caution">
    <text evidence="2">The sequence shown here is derived from an EMBL/GenBank/DDBJ whole genome shotgun (WGS) entry which is preliminary data.</text>
</comment>
<gene>
    <name evidence="2" type="ORF">S01H1_23611</name>
</gene>
<reference evidence="2" key="1">
    <citation type="journal article" date="2014" name="Front. Microbiol.">
        <title>High frequency of phylogenetically diverse reductive dehalogenase-homologous genes in deep subseafloor sedimentary metagenomes.</title>
        <authorList>
            <person name="Kawai M."/>
            <person name="Futagami T."/>
            <person name="Toyoda A."/>
            <person name="Takaki Y."/>
            <person name="Nishi S."/>
            <person name="Hori S."/>
            <person name="Arai W."/>
            <person name="Tsubouchi T."/>
            <person name="Morono Y."/>
            <person name="Uchiyama I."/>
            <person name="Ito T."/>
            <person name="Fujiyama A."/>
            <person name="Inagaki F."/>
            <person name="Takami H."/>
        </authorList>
    </citation>
    <scope>NUCLEOTIDE SEQUENCE</scope>
    <source>
        <strain evidence="2">Expedition CK06-06</strain>
    </source>
</reference>
<proteinExistence type="predicted"/>
<accession>X0UHM1</accession>
<feature type="region of interest" description="Disordered" evidence="1">
    <location>
        <begin position="1"/>
        <end position="23"/>
    </location>
</feature>
<feature type="non-terminal residue" evidence="2">
    <location>
        <position position="1"/>
    </location>
</feature>
<protein>
    <submittedName>
        <fullName evidence="2">Uncharacterized protein</fullName>
    </submittedName>
</protein>
<organism evidence="2">
    <name type="scientific">marine sediment metagenome</name>
    <dbReference type="NCBI Taxonomy" id="412755"/>
    <lineage>
        <taxon>unclassified sequences</taxon>
        <taxon>metagenomes</taxon>
        <taxon>ecological metagenomes</taxon>
    </lineage>
</organism>
<name>X0UHM1_9ZZZZ</name>
<evidence type="ECO:0000313" key="2">
    <source>
        <dbReference type="EMBL" id="GAF98806.1"/>
    </source>
</evidence>